<reference evidence="1 2" key="1">
    <citation type="submission" date="2012-08" db="EMBL/GenBank/DDBJ databases">
        <title>Oryza genome evolution.</title>
        <authorList>
            <person name="Wing R.A."/>
        </authorList>
    </citation>
    <scope>NUCLEOTIDE SEQUENCE</scope>
</reference>
<dbReference type="PANTHER" id="PTHR45125:SF51">
    <property type="entry name" value="F21J9.4-RELATED"/>
    <property type="match status" value="1"/>
</dbReference>
<keyword evidence="2" id="KW-1185">Reference proteome</keyword>
<evidence type="ECO:0008006" key="3">
    <source>
        <dbReference type="Google" id="ProtNLM"/>
    </source>
</evidence>
<dbReference type="Gramene" id="LPERR04G05040.1">
    <property type="protein sequence ID" value="LPERR04G05040.1"/>
    <property type="gene ID" value="LPERR04G05040"/>
</dbReference>
<sequence length="219" mass="25715">MDDGGYFINLMNDGSNSNWANMDSQPKSEYELPCDVEVQGIELTRSTYWRQIYEYYHENKTFHSDRSQGSLSHRWLVVQEVVNKLCGYVSQVQNRNQSGTTNEDKLVTATKMYKVMEEKPFQLINCYNLSKTSAKKATTNCTPRNTTTDERKGLEAATQMAGTPLGRKKEKEKKRQYSLDYLWGKRKKTNVEELKKEERYKRAFVMEEKRIKMDRERGL</sequence>
<dbReference type="Proteomes" id="UP000032180">
    <property type="component" value="Chromosome 4"/>
</dbReference>
<dbReference type="AlphaFoldDB" id="A0A0D9W3G5"/>
<reference evidence="2" key="2">
    <citation type="submission" date="2013-12" db="EMBL/GenBank/DDBJ databases">
        <authorList>
            <person name="Yu Y."/>
            <person name="Lee S."/>
            <person name="de Baynast K."/>
            <person name="Wissotski M."/>
            <person name="Liu L."/>
            <person name="Talag J."/>
            <person name="Goicoechea J."/>
            <person name="Angelova A."/>
            <person name="Jetty R."/>
            <person name="Kudrna D."/>
            <person name="Golser W."/>
            <person name="Rivera L."/>
            <person name="Zhang J."/>
            <person name="Wing R."/>
        </authorList>
    </citation>
    <scope>NUCLEOTIDE SEQUENCE</scope>
</reference>
<dbReference type="eggNOG" id="ENOG502S88Z">
    <property type="taxonomic scope" value="Eukaryota"/>
</dbReference>
<protein>
    <recommendedName>
        <fullName evidence="3">No apical meristem-associated C-terminal domain-containing protein</fullName>
    </recommendedName>
</protein>
<dbReference type="STRING" id="77586.A0A0D9W3G5"/>
<evidence type="ECO:0000313" key="2">
    <source>
        <dbReference type="Proteomes" id="UP000032180"/>
    </source>
</evidence>
<dbReference type="EnsemblPlants" id="LPERR04G05040.1">
    <property type="protein sequence ID" value="LPERR04G05040.1"/>
    <property type="gene ID" value="LPERR04G05040"/>
</dbReference>
<proteinExistence type="predicted"/>
<evidence type="ECO:0000313" key="1">
    <source>
        <dbReference type="EnsemblPlants" id="LPERR04G05040.1"/>
    </source>
</evidence>
<reference evidence="1" key="3">
    <citation type="submission" date="2015-04" db="UniProtKB">
        <authorList>
            <consortium name="EnsemblPlants"/>
        </authorList>
    </citation>
    <scope>IDENTIFICATION</scope>
</reference>
<accession>A0A0D9W3G5</accession>
<organism evidence="1 2">
    <name type="scientific">Leersia perrieri</name>
    <dbReference type="NCBI Taxonomy" id="77586"/>
    <lineage>
        <taxon>Eukaryota</taxon>
        <taxon>Viridiplantae</taxon>
        <taxon>Streptophyta</taxon>
        <taxon>Embryophyta</taxon>
        <taxon>Tracheophyta</taxon>
        <taxon>Spermatophyta</taxon>
        <taxon>Magnoliopsida</taxon>
        <taxon>Liliopsida</taxon>
        <taxon>Poales</taxon>
        <taxon>Poaceae</taxon>
        <taxon>BOP clade</taxon>
        <taxon>Oryzoideae</taxon>
        <taxon>Oryzeae</taxon>
        <taxon>Oryzinae</taxon>
        <taxon>Leersia</taxon>
    </lineage>
</organism>
<dbReference type="HOGENOM" id="CLU_012390_3_0_1"/>
<dbReference type="PANTHER" id="PTHR45125">
    <property type="entry name" value="F21J9.4-RELATED"/>
    <property type="match status" value="1"/>
</dbReference>
<name>A0A0D9W3G5_9ORYZ</name>